<reference evidence="2" key="1">
    <citation type="journal article" date="2023" name="Int. J. Mol. Sci.">
        <title>Metagenomics Revealed a New Genus 'Candidatus Thiocaldithrix dubininis' gen. nov., sp. nov. and a New Species 'Candidatus Thiothrix putei' sp. nov. in the Family Thiotrichaceae, Some Members of Which Have Traits of Both Na+- and H+-Motive Energetics.</title>
        <authorList>
            <person name="Ravin N.V."/>
            <person name="Muntyan M.S."/>
            <person name="Smolyakov D.D."/>
            <person name="Rudenko T.S."/>
            <person name="Beletsky A.V."/>
            <person name="Mardanov A.V."/>
            <person name="Grabovich M.Y."/>
        </authorList>
    </citation>
    <scope>NUCLEOTIDE SEQUENCE</scope>
    <source>
        <strain evidence="2">GKL-01</strain>
    </source>
</reference>
<feature type="domain" description="Globin-sensor" evidence="1">
    <location>
        <begin position="10"/>
        <end position="158"/>
    </location>
</feature>
<sequence>MSNADMQTLCNYARQFTGLTDEKVQILHQLYGDIQPHLNGVTDAFYARLSEIPKANAFLDGRTAQLKPIHVAWLNELFTSNFDAEYTQRIYKVGYVHVKVKLPVEFMSGAMSLILGELTPIILANYAGQTEMQAKALDALNAAIAFSSLVMQESYQSSSLAEELERFLIITGMSRLLFDNLAKAYRKKAA</sequence>
<dbReference type="InterPro" id="IPR044398">
    <property type="entry name" value="Globin-sensor_dom"/>
</dbReference>
<evidence type="ECO:0000313" key="2">
    <source>
        <dbReference type="EMBL" id="WGZ90012.1"/>
    </source>
</evidence>
<dbReference type="Pfam" id="PF11563">
    <property type="entry name" value="Protoglobin"/>
    <property type="match status" value="1"/>
</dbReference>
<dbReference type="KEGG" id="tdu:QJT80_10935"/>
<dbReference type="GO" id="GO:0020037">
    <property type="term" value="F:heme binding"/>
    <property type="evidence" value="ECO:0007669"/>
    <property type="project" value="InterPro"/>
</dbReference>
<evidence type="ECO:0000259" key="1">
    <source>
        <dbReference type="Pfam" id="PF11563"/>
    </source>
</evidence>
<dbReference type="Gene3D" id="1.10.490.10">
    <property type="entry name" value="Globins"/>
    <property type="match status" value="1"/>
</dbReference>
<proteinExistence type="predicted"/>
<dbReference type="InterPro" id="IPR009050">
    <property type="entry name" value="Globin-like_sf"/>
</dbReference>
<dbReference type="InterPro" id="IPR012292">
    <property type="entry name" value="Globin/Proto"/>
</dbReference>
<dbReference type="Proteomes" id="UP001300672">
    <property type="component" value="Chromosome"/>
</dbReference>
<dbReference type="CDD" id="cd01068">
    <property type="entry name" value="globin_sensor"/>
    <property type="match status" value="1"/>
</dbReference>
<organism evidence="2">
    <name type="scientific">Candidatus Thiocaldithrix dubininis</name>
    <dbReference type="NCBI Taxonomy" id="3080823"/>
    <lineage>
        <taxon>Bacteria</taxon>
        <taxon>Pseudomonadati</taxon>
        <taxon>Pseudomonadota</taxon>
        <taxon>Gammaproteobacteria</taxon>
        <taxon>Thiotrichales</taxon>
        <taxon>Thiotrichaceae</taxon>
        <taxon>Candidatus Thiocaldithrix</taxon>
    </lineage>
</organism>
<reference evidence="2" key="2">
    <citation type="submission" date="2023-04" db="EMBL/GenBank/DDBJ databases">
        <authorList>
            <person name="Beletskiy A.V."/>
            <person name="Mardanov A.V."/>
            <person name="Ravin N.V."/>
        </authorList>
    </citation>
    <scope>NUCLEOTIDE SEQUENCE</scope>
    <source>
        <strain evidence="2">GKL-01</strain>
    </source>
</reference>
<gene>
    <name evidence="2" type="ORF">QJT80_10935</name>
</gene>
<accession>A0AA95H2P9</accession>
<dbReference type="InterPro" id="IPR039379">
    <property type="entry name" value="Protoglobin_sensor_dom"/>
</dbReference>
<name>A0AA95H2P9_9GAMM</name>
<dbReference type="SUPFAM" id="SSF46458">
    <property type="entry name" value="Globin-like"/>
    <property type="match status" value="1"/>
</dbReference>
<dbReference type="AlphaFoldDB" id="A0AA95H2P9"/>
<dbReference type="EMBL" id="CP124755">
    <property type="protein sequence ID" value="WGZ90012.1"/>
    <property type="molecule type" value="Genomic_DNA"/>
</dbReference>
<dbReference type="GO" id="GO:0019825">
    <property type="term" value="F:oxygen binding"/>
    <property type="evidence" value="ECO:0007669"/>
    <property type="project" value="InterPro"/>
</dbReference>
<protein>
    <submittedName>
        <fullName evidence="2">Protoglobin domain-containing protein</fullName>
    </submittedName>
</protein>